<feature type="transmembrane region" description="Helical" evidence="3">
    <location>
        <begin position="67"/>
        <end position="84"/>
    </location>
</feature>
<feature type="region of interest" description="Disordered" evidence="2">
    <location>
        <begin position="107"/>
        <end position="126"/>
    </location>
</feature>
<keyword evidence="3" id="KW-1133">Transmembrane helix</keyword>
<evidence type="ECO:0000256" key="1">
    <source>
        <dbReference type="SAM" id="Coils"/>
    </source>
</evidence>
<feature type="coiled-coil region" evidence="1">
    <location>
        <begin position="80"/>
        <end position="107"/>
    </location>
</feature>
<name>A0A7J5UR19_9MICO</name>
<dbReference type="Proteomes" id="UP000451860">
    <property type="component" value="Unassembled WGS sequence"/>
</dbReference>
<evidence type="ECO:0000256" key="2">
    <source>
        <dbReference type="SAM" id="MobiDB-lite"/>
    </source>
</evidence>
<dbReference type="InterPro" id="IPR019277">
    <property type="entry name" value="DUF2304"/>
</dbReference>
<feature type="transmembrane region" description="Helical" evidence="3">
    <location>
        <begin position="6"/>
        <end position="22"/>
    </location>
</feature>
<evidence type="ECO:0000313" key="4">
    <source>
        <dbReference type="EMBL" id="KAE8764564.1"/>
    </source>
</evidence>
<evidence type="ECO:0000256" key="3">
    <source>
        <dbReference type="SAM" id="Phobius"/>
    </source>
</evidence>
<dbReference type="AlphaFoldDB" id="A0A7J5UR19"/>
<keyword evidence="5" id="KW-1185">Reference proteome</keyword>
<comment type="caution">
    <text evidence="4">The sequence shown here is derived from an EMBL/GenBank/DDBJ whole genome shotgun (WGS) entry which is preliminary data.</text>
</comment>
<reference evidence="4 5" key="1">
    <citation type="submission" date="2019-10" db="EMBL/GenBank/DDBJ databases">
        <title>Georgenia wutianyii sp. nov. and Georgenia yuyongxinii sp. nov. isolated from plateau pika (Ochotona curzoniae) in the Qinghai-Tibet plateau of China.</title>
        <authorList>
            <person name="Tian Z."/>
        </authorList>
    </citation>
    <scope>NUCLEOTIDE SEQUENCE [LARGE SCALE GENOMIC DNA]</scope>
    <source>
        <strain evidence="4 5">DSM 21501</strain>
    </source>
</reference>
<dbReference type="EMBL" id="WHJE01000029">
    <property type="protein sequence ID" value="KAE8764564.1"/>
    <property type="molecule type" value="Genomic_DNA"/>
</dbReference>
<protein>
    <submittedName>
        <fullName evidence="4">DUF2304 family protein</fullName>
    </submittedName>
</protein>
<dbReference type="Pfam" id="PF10066">
    <property type="entry name" value="DUF2304"/>
    <property type="match status" value="1"/>
</dbReference>
<dbReference type="OrthoDB" id="8904808at2"/>
<sequence>MWIQVLLVAAFAGLAVIGLRASGGARHQAIRRLLLVGFVALAMFSVLFPQWLSWLAHHLGVGRGADLVLYTLVVAFLSFIATTYRRLNELERKLTVLARRLALDEARRVASDEARRPGERPATEQR</sequence>
<keyword evidence="1" id="KW-0175">Coiled coil</keyword>
<evidence type="ECO:0000313" key="5">
    <source>
        <dbReference type="Proteomes" id="UP000451860"/>
    </source>
</evidence>
<proteinExistence type="predicted"/>
<gene>
    <name evidence="4" type="ORF">GB883_08460</name>
</gene>
<keyword evidence="3" id="KW-0472">Membrane</keyword>
<feature type="transmembrane region" description="Helical" evidence="3">
    <location>
        <begin position="34"/>
        <end position="55"/>
    </location>
</feature>
<accession>A0A7J5UR19</accession>
<keyword evidence="3" id="KW-0812">Transmembrane</keyword>
<organism evidence="4 5">
    <name type="scientific">Georgenia thermotolerans</name>
    <dbReference type="NCBI Taxonomy" id="527326"/>
    <lineage>
        <taxon>Bacteria</taxon>
        <taxon>Bacillati</taxon>
        <taxon>Actinomycetota</taxon>
        <taxon>Actinomycetes</taxon>
        <taxon>Micrococcales</taxon>
        <taxon>Bogoriellaceae</taxon>
        <taxon>Georgenia</taxon>
    </lineage>
</organism>
<dbReference type="RefSeq" id="WP_152201620.1">
    <property type="nucleotide sequence ID" value="NZ_VUKF01000007.1"/>
</dbReference>